<keyword evidence="3" id="KW-1185">Reference proteome</keyword>
<keyword evidence="1" id="KW-0732">Signal</keyword>
<comment type="caution">
    <text evidence="2">The sequence shown here is derived from an EMBL/GenBank/DDBJ whole genome shotgun (WGS) entry which is preliminary data.</text>
</comment>
<feature type="chain" id="PRO_5042153942" evidence="1">
    <location>
        <begin position="17"/>
        <end position="96"/>
    </location>
</feature>
<accession>A0AAD3MJM4</accession>
<evidence type="ECO:0000256" key="1">
    <source>
        <dbReference type="SAM" id="SignalP"/>
    </source>
</evidence>
<proteinExistence type="predicted"/>
<name>A0AAD3MJM4_LATJO</name>
<dbReference type="EMBL" id="BRZM01000020">
    <property type="protein sequence ID" value="GLD54666.1"/>
    <property type="molecule type" value="Genomic_DNA"/>
</dbReference>
<dbReference type="AlphaFoldDB" id="A0AAD3MJM4"/>
<organism evidence="2 3">
    <name type="scientific">Lates japonicus</name>
    <name type="common">Japanese lates</name>
    <dbReference type="NCBI Taxonomy" id="270547"/>
    <lineage>
        <taxon>Eukaryota</taxon>
        <taxon>Metazoa</taxon>
        <taxon>Chordata</taxon>
        <taxon>Craniata</taxon>
        <taxon>Vertebrata</taxon>
        <taxon>Euteleostomi</taxon>
        <taxon>Actinopterygii</taxon>
        <taxon>Neopterygii</taxon>
        <taxon>Teleostei</taxon>
        <taxon>Neoteleostei</taxon>
        <taxon>Acanthomorphata</taxon>
        <taxon>Carangaria</taxon>
        <taxon>Carangaria incertae sedis</taxon>
        <taxon>Centropomidae</taxon>
        <taxon>Lates</taxon>
    </lineage>
</organism>
<evidence type="ECO:0000313" key="3">
    <source>
        <dbReference type="Proteomes" id="UP001279410"/>
    </source>
</evidence>
<gene>
    <name evidence="2" type="ORF">AKAME5_000725400</name>
</gene>
<protein>
    <submittedName>
        <fullName evidence="2">RING finger protein 32</fullName>
    </submittedName>
</protein>
<feature type="signal peptide" evidence="1">
    <location>
        <begin position="1"/>
        <end position="16"/>
    </location>
</feature>
<reference evidence="2" key="1">
    <citation type="submission" date="2022-08" db="EMBL/GenBank/DDBJ databases">
        <title>Genome sequencing of akame (Lates japonicus).</title>
        <authorList>
            <person name="Hashiguchi Y."/>
            <person name="Takahashi H."/>
        </authorList>
    </citation>
    <scope>NUCLEOTIDE SEQUENCE</scope>
    <source>
        <strain evidence="2">Kochi</strain>
    </source>
</reference>
<evidence type="ECO:0000313" key="2">
    <source>
        <dbReference type="EMBL" id="GLD54666.1"/>
    </source>
</evidence>
<sequence>MPAFGVASVSLNLTLADLQSGVVQSVPGLWHHNQNRHVSAAVSAEVLFKHRADSGCDALGDTGGAVLALGQSLGLGVTALHATQMPQNHRGRKMRQ</sequence>
<dbReference type="Proteomes" id="UP001279410">
    <property type="component" value="Unassembled WGS sequence"/>
</dbReference>